<evidence type="ECO:0000256" key="1">
    <source>
        <dbReference type="SAM" id="MobiDB-lite"/>
    </source>
</evidence>
<sequence>MLPRAQSGRRRQRARPGHLSGAEPGSRRHLRARAVLDYRRRSTHSAGCGEGGDRAGGVRGRAAAELCAASGSIGGPRDRALVTGGAAGGDREKGTHNAE</sequence>
<feature type="region of interest" description="Disordered" evidence="1">
    <location>
        <begin position="1"/>
        <end position="31"/>
    </location>
</feature>
<accession>A0AAV7T803</accession>
<name>A0AAV7T803_PLEWA</name>
<reference evidence="2" key="1">
    <citation type="journal article" date="2022" name="bioRxiv">
        <title>Sequencing and chromosome-scale assembly of the giantPleurodeles waltlgenome.</title>
        <authorList>
            <person name="Brown T."/>
            <person name="Elewa A."/>
            <person name="Iarovenko S."/>
            <person name="Subramanian E."/>
            <person name="Araus A.J."/>
            <person name="Petzold A."/>
            <person name="Susuki M."/>
            <person name="Suzuki K.-i.T."/>
            <person name="Hayashi T."/>
            <person name="Toyoda A."/>
            <person name="Oliveira C."/>
            <person name="Osipova E."/>
            <person name="Leigh N.D."/>
            <person name="Simon A."/>
            <person name="Yun M.H."/>
        </authorList>
    </citation>
    <scope>NUCLEOTIDE SEQUENCE</scope>
    <source>
        <strain evidence="2">20211129_DDA</strain>
        <tissue evidence="2">Liver</tissue>
    </source>
</reference>
<evidence type="ECO:0000313" key="3">
    <source>
        <dbReference type="Proteomes" id="UP001066276"/>
    </source>
</evidence>
<feature type="region of interest" description="Disordered" evidence="1">
    <location>
        <begin position="71"/>
        <end position="99"/>
    </location>
</feature>
<dbReference type="AlphaFoldDB" id="A0AAV7T803"/>
<evidence type="ECO:0000313" key="2">
    <source>
        <dbReference type="EMBL" id="KAJ1172546.1"/>
    </source>
</evidence>
<feature type="compositionally biased region" description="Basic and acidic residues" evidence="1">
    <location>
        <begin position="89"/>
        <end position="99"/>
    </location>
</feature>
<feature type="compositionally biased region" description="Basic residues" evidence="1">
    <location>
        <begin position="7"/>
        <end position="16"/>
    </location>
</feature>
<proteinExistence type="predicted"/>
<dbReference type="Proteomes" id="UP001066276">
    <property type="component" value="Chromosome 4_1"/>
</dbReference>
<keyword evidence="3" id="KW-1185">Reference proteome</keyword>
<gene>
    <name evidence="2" type="ORF">NDU88_004391</name>
</gene>
<protein>
    <submittedName>
        <fullName evidence="2">Uncharacterized protein</fullName>
    </submittedName>
</protein>
<organism evidence="2 3">
    <name type="scientific">Pleurodeles waltl</name>
    <name type="common">Iberian ribbed newt</name>
    <dbReference type="NCBI Taxonomy" id="8319"/>
    <lineage>
        <taxon>Eukaryota</taxon>
        <taxon>Metazoa</taxon>
        <taxon>Chordata</taxon>
        <taxon>Craniata</taxon>
        <taxon>Vertebrata</taxon>
        <taxon>Euteleostomi</taxon>
        <taxon>Amphibia</taxon>
        <taxon>Batrachia</taxon>
        <taxon>Caudata</taxon>
        <taxon>Salamandroidea</taxon>
        <taxon>Salamandridae</taxon>
        <taxon>Pleurodelinae</taxon>
        <taxon>Pleurodeles</taxon>
    </lineage>
</organism>
<comment type="caution">
    <text evidence="2">The sequence shown here is derived from an EMBL/GenBank/DDBJ whole genome shotgun (WGS) entry which is preliminary data.</text>
</comment>
<dbReference type="EMBL" id="JANPWB010000007">
    <property type="protein sequence ID" value="KAJ1172546.1"/>
    <property type="molecule type" value="Genomic_DNA"/>
</dbReference>